<evidence type="ECO:0000256" key="1">
    <source>
        <dbReference type="SAM" id="MobiDB-lite"/>
    </source>
</evidence>
<dbReference type="Proteomes" id="UP000265618">
    <property type="component" value="Unassembled WGS sequence"/>
</dbReference>
<accession>A0A9K3D0E4</accession>
<feature type="compositionally biased region" description="Basic and acidic residues" evidence="1">
    <location>
        <begin position="75"/>
        <end position="84"/>
    </location>
</feature>
<gene>
    <name evidence="2" type="ORF">KIPB_007148</name>
</gene>
<evidence type="ECO:0000313" key="3">
    <source>
        <dbReference type="Proteomes" id="UP000265618"/>
    </source>
</evidence>
<protein>
    <submittedName>
        <fullName evidence="2">Uncharacterized protein</fullName>
    </submittedName>
</protein>
<evidence type="ECO:0000313" key="2">
    <source>
        <dbReference type="EMBL" id="GIQ85478.1"/>
    </source>
</evidence>
<feature type="region of interest" description="Disordered" evidence="1">
    <location>
        <begin position="41"/>
        <end position="102"/>
    </location>
</feature>
<comment type="caution">
    <text evidence="2">The sequence shown here is derived from an EMBL/GenBank/DDBJ whole genome shotgun (WGS) entry which is preliminary data.</text>
</comment>
<name>A0A9K3D0E4_9EUKA</name>
<dbReference type="AlphaFoldDB" id="A0A9K3D0E4"/>
<keyword evidence="3" id="KW-1185">Reference proteome</keyword>
<reference evidence="2 3" key="1">
    <citation type="journal article" date="2018" name="PLoS ONE">
        <title>The draft genome of Kipferlia bialata reveals reductive genome evolution in fornicate parasites.</title>
        <authorList>
            <person name="Tanifuji G."/>
            <person name="Takabayashi S."/>
            <person name="Kume K."/>
            <person name="Takagi M."/>
            <person name="Nakayama T."/>
            <person name="Kamikawa R."/>
            <person name="Inagaki Y."/>
            <person name="Hashimoto T."/>
        </authorList>
    </citation>
    <scope>NUCLEOTIDE SEQUENCE [LARGE SCALE GENOMIC DNA]</scope>
    <source>
        <strain evidence="2">NY0173</strain>
    </source>
</reference>
<proteinExistence type="predicted"/>
<dbReference type="EMBL" id="BDIP01001962">
    <property type="protein sequence ID" value="GIQ85478.1"/>
    <property type="molecule type" value="Genomic_DNA"/>
</dbReference>
<organism evidence="2 3">
    <name type="scientific">Kipferlia bialata</name>
    <dbReference type="NCBI Taxonomy" id="797122"/>
    <lineage>
        <taxon>Eukaryota</taxon>
        <taxon>Metamonada</taxon>
        <taxon>Carpediemonas-like organisms</taxon>
        <taxon>Kipferlia</taxon>
    </lineage>
</organism>
<sequence length="408" mass="43103">MEGDLRIFTLAEILADLPPPPERGTIDVSSPGLVLFPPCPPCVPETNAETHSVTGTGTEGGEGSPDAAAADEEPQGERERETPKEAGTVVPPQGPSEKSECWRPETHGEACRFAAVLQRELRALWVFYTDAWSASPALGAQLEPTLGCLDCYLRHAAVSLSPLASSSAPASPSLADMAELVSYYREAMGSIHMSLLGTCRSVVWRQALAHCSCGSLPLPPPPASSTMAVNLAPLCMFRPAPSPALSLSIPLFLDDEDLGGESDFLQDAAESTLVHSSLVHDDPSSTLSAVEGGGAVPLGNPLDRSACVPPPACIHAPRLEIDMAEEDATLAAIALYEARLVLPEGTGQGLIRGEGGETDDRERGAVIENGRYLHVPASQYGTHYDDLAMYPTAEVSRGGRWLYRGGNM</sequence>